<proteinExistence type="predicted"/>
<sequence length="161" mass="17510">MSDPIHEPDNDRHGTHPSEPSQAAPDDTPAGKSPGKSLFGNGGFVIGLIIFGLFTALITWSVSFSAMFFGAIGSMLSVATCVLDHEHIRFSRAERNCKLDDENWAYLVIRAVFGMIFGTAAYVFAFQSVLSDTSWASVATIAAFSGFVFDYLLFKLGKSRK</sequence>
<keyword evidence="2" id="KW-0472">Membrane</keyword>
<feature type="transmembrane region" description="Helical" evidence="2">
    <location>
        <begin position="64"/>
        <end position="83"/>
    </location>
</feature>
<reference evidence="3 4" key="1">
    <citation type="journal article" date="2018" name="Nat. Biotechnol.">
        <title>A standardized bacterial taxonomy based on genome phylogeny substantially revises the tree of life.</title>
        <authorList>
            <person name="Parks D.H."/>
            <person name="Chuvochina M."/>
            <person name="Waite D.W."/>
            <person name="Rinke C."/>
            <person name="Skarshewski A."/>
            <person name="Chaumeil P.A."/>
            <person name="Hugenholtz P."/>
        </authorList>
    </citation>
    <scope>NUCLEOTIDE SEQUENCE [LARGE SCALE GENOMIC DNA]</scope>
    <source>
        <strain evidence="3">UBA10707</strain>
    </source>
</reference>
<dbReference type="AlphaFoldDB" id="A0A356LH85"/>
<dbReference type="EMBL" id="DOEK01000029">
    <property type="protein sequence ID" value="HBP30128.1"/>
    <property type="molecule type" value="Genomic_DNA"/>
</dbReference>
<keyword evidence="2" id="KW-0812">Transmembrane</keyword>
<dbReference type="Proteomes" id="UP000264036">
    <property type="component" value="Unassembled WGS sequence"/>
</dbReference>
<evidence type="ECO:0000313" key="4">
    <source>
        <dbReference type="Proteomes" id="UP000264036"/>
    </source>
</evidence>
<feature type="transmembrane region" description="Helical" evidence="2">
    <location>
        <begin position="135"/>
        <end position="154"/>
    </location>
</feature>
<evidence type="ECO:0000256" key="1">
    <source>
        <dbReference type="SAM" id="MobiDB-lite"/>
    </source>
</evidence>
<evidence type="ECO:0000256" key="2">
    <source>
        <dbReference type="SAM" id="Phobius"/>
    </source>
</evidence>
<accession>A0A356LH85</accession>
<protein>
    <submittedName>
        <fullName evidence="3">Uncharacterized protein</fullName>
    </submittedName>
</protein>
<feature type="compositionally biased region" description="Basic and acidic residues" evidence="1">
    <location>
        <begin position="1"/>
        <end position="16"/>
    </location>
</feature>
<gene>
    <name evidence="3" type="ORF">DD666_12010</name>
</gene>
<comment type="caution">
    <text evidence="3">The sequence shown here is derived from an EMBL/GenBank/DDBJ whole genome shotgun (WGS) entry which is preliminary data.</text>
</comment>
<feature type="transmembrane region" description="Helical" evidence="2">
    <location>
        <begin position="104"/>
        <end position="129"/>
    </location>
</feature>
<keyword evidence="2" id="KW-1133">Transmembrane helix</keyword>
<organism evidence="3 4">
    <name type="scientific">Advenella kashmirensis</name>
    <dbReference type="NCBI Taxonomy" id="310575"/>
    <lineage>
        <taxon>Bacteria</taxon>
        <taxon>Pseudomonadati</taxon>
        <taxon>Pseudomonadota</taxon>
        <taxon>Betaproteobacteria</taxon>
        <taxon>Burkholderiales</taxon>
        <taxon>Alcaligenaceae</taxon>
    </lineage>
</organism>
<name>A0A356LH85_9BURK</name>
<feature type="transmembrane region" description="Helical" evidence="2">
    <location>
        <begin position="38"/>
        <end position="58"/>
    </location>
</feature>
<evidence type="ECO:0000313" key="3">
    <source>
        <dbReference type="EMBL" id="HBP30128.1"/>
    </source>
</evidence>
<feature type="region of interest" description="Disordered" evidence="1">
    <location>
        <begin position="1"/>
        <end position="32"/>
    </location>
</feature>